<proteinExistence type="predicted"/>
<dbReference type="EMBL" id="JALXSQ010000048">
    <property type="protein sequence ID" value="MCT2043492.1"/>
    <property type="molecule type" value="Genomic_DNA"/>
</dbReference>
<evidence type="ECO:0000313" key="2">
    <source>
        <dbReference type="Proteomes" id="UP001525379"/>
    </source>
</evidence>
<accession>A0ABT2HYU7</accession>
<protein>
    <submittedName>
        <fullName evidence="1">Uncharacterized protein</fullName>
    </submittedName>
</protein>
<dbReference type="RefSeq" id="WP_260104632.1">
    <property type="nucleotide sequence ID" value="NZ_JALXSQ010000048.1"/>
</dbReference>
<dbReference type="Proteomes" id="UP001525379">
    <property type="component" value="Unassembled WGS sequence"/>
</dbReference>
<sequence length="63" mass="7282">MKQQIELDADLVERLEQQATKHGHTVERHIQWLAAEQTRRDGFGQMLYEMTLPPSEDSSSGEQ</sequence>
<keyword evidence="2" id="KW-1185">Reference proteome</keyword>
<name>A0ABT2HYU7_9MICO</name>
<evidence type="ECO:0000313" key="1">
    <source>
        <dbReference type="EMBL" id="MCT2043492.1"/>
    </source>
</evidence>
<gene>
    <name evidence="1" type="ORF">M3D15_09170</name>
</gene>
<organism evidence="1 2">
    <name type="scientific">Pseudoclavibacter albus</name>
    <dbReference type="NCBI Taxonomy" id="272241"/>
    <lineage>
        <taxon>Bacteria</taxon>
        <taxon>Bacillati</taxon>
        <taxon>Actinomycetota</taxon>
        <taxon>Actinomycetes</taxon>
        <taxon>Micrococcales</taxon>
        <taxon>Microbacteriaceae</taxon>
        <taxon>Pseudoclavibacter</taxon>
    </lineage>
</organism>
<reference evidence="1 2" key="1">
    <citation type="submission" date="2022-04" db="EMBL/GenBank/DDBJ databases">
        <title>Human microbiome associated bacterial genomes.</title>
        <authorList>
            <person name="Sandstrom S."/>
            <person name="Salamzade R."/>
            <person name="Kalan L.R."/>
        </authorList>
    </citation>
    <scope>NUCLEOTIDE SEQUENCE [LARGE SCALE GENOMIC DNA]</scope>
    <source>
        <strain evidence="2">p3-SID1799</strain>
    </source>
</reference>
<comment type="caution">
    <text evidence="1">The sequence shown here is derived from an EMBL/GenBank/DDBJ whole genome shotgun (WGS) entry which is preliminary data.</text>
</comment>